<evidence type="ECO:0000313" key="1">
    <source>
        <dbReference type="EMBL" id="MDO3381531.1"/>
    </source>
</evidence>
<dbReference type="InterPro" id="IPR015943">
    <property type="entry name" value="WD40/YVTN_repeat-like_dom_sf"/>
</dbReference>
<sequence length="362" mass="41110">MKSLTLPLTEYPSSGIVKYADSDYIIKNLDNSVVFLDAKNPDKIIAELPIENRFEVLCRDNDKLLFFIKENVLSMADIYCLSLNDFSYELIENSSFRFCLPIGSDGNYRFFKQENKIAKLRKDQDLKEPNLEEIIEIDYPPSECLVITDCIVIPSRSDFIDCFDKSGAHLWRKNLNDLLPKLEEKKGYEIKPFAKGYKNSLLVSAKNYKLISIDIPSGKINWMIDECIDFKWVLTDDGRVITVFKGHLKIISADTGEILSDKLIDEDWVQPNPIMPNLFQIAVTDTHLWCAFLGKGLAAINLETAAVDFYIHPKSTVNSTPKIRNNRMYLQLKGGGIGLDNTGTFECILEGDGGYKADKDDN</sequence>
<accession>A0ABT8TC81</accession>
<organism evidence="1 2">
    <name type="scientific">Gilvimarinus algae</name>
    <dbReference type="NCBI Taxonomy" id="3058037"/>
    <lineage>
        <taxon>Bacteria</taxon>
        <taxon>Pseudomonadati</taxon>
        <taxon>Pseudomonadota</taxon>
        <taxon>Gammaproteobacteria</taxon>
        <taxon>Cellvibrionales</taxon>
        <taxon>Cellvibrionaceae</taxon>
        <taxon>Gilvimarinus</taxon>
    </lineage>
</organism>
<dbReference type="Proteomes" id="UP001168380">
    <property type="component" value="Unassembled WGS sequence"/>
</dbReference>
<protein>
    <submittedName>
        <fullName evidence="1">Uncharacterized protein</fullName>
    </submittedName>
</protein>
<evidence type="ECO:0000313" key="2">
    <source>
        <dbReference type="Proteomes" id="UP001168380"/>
    </source>
</evidence>
<proteinExistence type="predicted"/>
<keyword evidence="2" id="KW-1185">Reference proteome</keyword>
<dbReference type="Gene3D" id="2.130.10.10">
    <property type="entry name" value="YVTN repeat-like/Quinoprotein amine dehydrogenase"/>
    <property type="match status" value="1"/>
</dbReference>
<dbReference type="InterPro" id="IPR011047">
    <property type="entry name" value="Quinoprotein_ADH-like_sf"/>
</dbReference>
<dbReference type="RefSeq" id="WP_302711663.1">
    <property type="nucleotide sequence ID" value="NZ_JAULRT010000035.1"/>
</dbReference>
<dbReference type="EMBL" id="JAULRT010000035">
    <property type="protein sequence ID" value="MDO3381531.1"/>
    <property type="molecule type" value="Genomic_DNA"/>
</dbReference>
<dbReference type="SUPFAM" id="SSF50998">
    <property type="entry name" value="Quinoprotein alcohol dehydrogenase-like"/>
    <property type="match status" value="1"/>
</dbReference>
<comment type="caution">
    <text evidence="1">The sequence shown here is derived from an EMBL/GenBank/DDBJ whole genome shotgun (WGS) entry which is preliminary data.</text>
</comment>
<gene>
    <name evidence="1" type="ORF">QWI16_05050</name>
</gene>
<name>A0ABT8TC81_9GAMM</name>
<reference evidence="1" key="1">
    <citation type="submission" date="2023-07" db="EMBL/GenBank/DDBJ databases">
        <title>Gilvimarinus algae sp. nov., isolated from the surface of Kelp.</title>
        <authorList>
            <person name="Sun Y.Y."/>
            <person name="Gong Y."/>
            <person name="Du Z.J."/>
        </authorList>
    </citation>
    <scope>NUCLEOTIDE SEQUENCE</scope>
    <source>
        <strain evidence="1">SDUM040014</strain>
    </source>
</reference>